<sequence>MYFSLISENYFFSSVNFVSVDNRESLYSTNHYHPTSSINPVVWVDSEGGSIKNVGPIVDCGDLSVSRLFAEILMSFDPFGIEYYPSHLKLEDGEVQNRYILAINNIIDVLDEERSDIEISPRSGELIVHELFISEEKLKQIPLSNRVAFRVKGAETAMFFCEELFDVIDFMAEFDSLRKAKISTDDLAPKF</sequence>
<dbReference type="RefSeq" id="WP_053812719.1">
    <property type="nucleotide sequence ID" value="NZ_CP013248.1"/>
</dbReference>
<dbReference type="AlphaFoldDB" id="A0AAW3IKN5"/>
<evidence type="ECO:0000259" key="1">
    <source>
        <dbReference type="Pfam" id="PF07791"/>
    </source>
</evidence>
<evidence type="ECO:0000313" key="2">
    <source>
        <dbReference type="EMBL" id="KOY19044.1"/>
    </source>
</evidence>
<dbReference type="Proteomes" id="UP000037697">
    <property type="component" value="Unassembled WGS sequence"/>
</dbReference>
<protein>
    <recommendedName>
        <fullName evidence="1">Immunity MXAN-0049 protein domain-containing protein</fullName>
    </recommendedName>
</protein>
<feature type="domain" description="Immunity MXAN-0049 protein" evidence="1">
    <location>
        <begin position="61"/>
        <end position="161"/>
    </location>
</feature>
<organism evidence="2 3">
    <name type="scientific">Vibrio parahaemolyticus</name>
    <dbReference type="NCBI Taxonomy" id="670"/>
    <lineage>
        <taxon>Bacteria</taxon>
        <taxon>Pseudomonadati</taxon>
        <taxon>Pseudomonadota</taxon>
        <taxon>Gammaproteobacteria</taxon>
        <taxon>Vibrionales</taxon>
        <taxon>Vibrionaceae</taxon>
        <taxon>Vibrio</taxon>
    </lineage>
</organism>
<dbReference type="InterPro" id="IPR012433">
    <property type="entry name" value="Imm11"/>
</dbReference>
<dbReference type="EMBL" id="LIRS01000154">
    <property type="protein sequence ID" value="KOY19044.1"/>
    <property type="molecule type" value="Genomic_DNA"/>
</dbReference>
<accession>A0AAW3IKN5</accession>
<proteinExistence type="predicted"/>
<name>A0AAW3IKN5_VIBPH</name>
<gene>
    <name evidence="2" type="ORF">ACX05_25510</name>
</gene>
<dbReference type="Pfam" id="PF07791">
    <property type="entry name" value="Imm11"/>
    <property type="match status" value="1"/>
</dbReference>
<reference evidence="2 3" key="1">
    <citation type="submission" date="2015-07" db="EMBL/GenBank/DDBJ databases">
        <title>Foodborne Vibrio parahaemolyticus Isolates.</title>
        <authorList>
            <person name="Ronholm J."/>
            <person name="Petronella N."/>
            <person name="Kenwell R."/>
            <person name="Banerjee S."/>
        </authorList>
    </citation>
    <scope>NUCLEOTIDE SEQUENCE [LARGE SCALE GENOMIC DNA]</scope>
    <source>
        <strain evidence="2 3">HS-06-05</strain>
    </source>
</reference>
<comment type="caution">
    <text evidence="2">The sequence shown here is derived from an EMBL/GenBank/DDBJ whole genome shotgun (WGS) entry which is preliminary data.</text>
</comment>
<evidence type="ECO:0000313" key="3">
    <source>
        <dbReference type="Proteomes" id="UP000037697"/>
    </source>
</evidence>